<dbReference type="PANTHER" id="PTHR44757:SF10">
    <property type="entry name" value="MEMBRANE PROTEIN"/>
    <property type="match status" value="1"/>
</dbReference>
<dbReference type="PROSITE" id="PS50113">
    <property type="entry name" value="PAC"/>
    <property type="match status" value="1"/>
</dbReference>
<name>A0A2T5AXN7_MYCDI</name>
<dbReference type="InterPro" id="IPR035965">
    <property type="entry name" value="PAS-like_dom_sf"/>
</dbReference>
<evidence type="ECO:0000259" key="5">
    <source>
        <dbReference type="PROSITE" id="PS50883"/>
    </source>
</evidence>
<dbReference type="InterPro" id="IPR043128">
    <property type="entry name" value="Rev_trsase/Diguanyl_cyclase"/>
</dbReference>
<evidence type="ECO:0000259" key="6">
    <source>
        <dbReference type="PROSITE" id="PS50887"/>
    </source>
</evidence>
<dbReference type="NCBIfam" id="TIGR00229">
    <property type="entry name" value="sensory_box"/>
    <property type="match status" value="1"/>
</dbReference>
<accession>A0A2T5AXN7</accession>
<dbReference type="FunFam" id="3.20.20.450:FF:000001">
    <property type="entry name" value="Cyclic di-GMP phosphodiesterase yahA"/>
    <property type="match status" value="1"/>
</dbReference>
<evidence type="ECO:0000256" key="1">
    <source>
        <dbReference type="ARBA" id="ARBA00051114"/>
    </source>
</evidence>
<dbReference type="SUPFAM" id="SSF55073">
    <property type="entry name" value="Nucleotide cyclase"/>
    <property type="match status" value="1"/>
</dbReference>
<evidence type="ECO:0000256" key="2">
    <source>
        <dbReference type="SAM" id="Phobius"/>
    </source>
</evidence>
<feature type="domain" description="PAS" evidence="3">
    <location>
        <begin position="305"/>
        <end position="375"/>
    </location>
</feature>
<dbReference type="Proteomes" id="UP000241247">
    <property type="component" value="Unassembled WGS sequence"/>
</dbReference>
<dbReference type="CDD" id="cd01948">
    <property type="entry name" value="EAL"/>
    <property type="match status" value="1"/>
</dbReference>
<dbReference type="PROSITE" id="PS50887">
    <property type="entry name" value="GGDEF"/>
    <property type="match status" value="1"/>
</dbReference>
<dbReference type="PROSITE" id="PS50883">
    <property type="entry name" value="EAL"/>
    <property type="match status" value="1"/>
</dbReference>
<dbReference type="InterPro" id="IPR001633">
    <property type="entry name" value="EAL_dom"/>
</dbReference>
<dbReference type="PROSITE" id="PS50112">
    <property type="entry name" value="PAS"/>
    <property type="match status" value="1"/>
</dbReference>
<dbReference type="Pfam" id="PF13426">
    <property type="entry name" value="PAS_9"/>
    <property type="match status" value="1"/>
</dbReference>
<dbReference type="InterPro" id="IPR000160">
    <property type="entry name" value="GGDEF_dom"/>
</dbReference>
<keyword evidence="2" id="KW-1133">Transmembrane helix</keyword>
<dbReference type="PANTHER" id="PTHR44757">
    <property type="entry name" value="DIGUANYLATE CYCLASE DGCP"/>
    <property type="match status" value="1"/>
</dbReference>
<dbReference type="SMART" id="SM00091">
    <property type="entry name" value="PAS"/>
    <property type="match status" value="1"/>
</dbReference>
<dbReference type="FunFam" id="3.30.70.270:FF:000001">
    <property type="entry name" value="Diguanylate cyclase domain protein"/>
    <property type="match status" value="1"/>
</dbReference>
<dbReference type="Pfam" id="PF00990">
    <property type="entry name" value="GGDEF"/>
    <property type="match status" value="1"/>
</dbReference>
<keyword evidence="8" id="KW-1185">Reference proteome</keyword>
<feature type="domain" description="EAL" evidence="5">
    <location>
        <begin position="604"/>
        <end position="853"/>
    </location>
</feature>
<dbReference type="NCBIfam" id="TIGR00254">
    <property type="entry name" value="GGDEF"/>
    <property type="match status" value="1"/>
</dbReference>
<keyword evidence="2" id="KW-0812">Transmembrane</keyword>
<dbReference type="SMART" id="SM00052">
    <property type="entry name" value="EAL"/>
    <property type="match status" value="1"/>
</dbReference>
<dbReference type="Gene3D" id="3.20.20.450">
    <property type="entry name" value="EAL domain"/>
    <property type="match status" value="1"/>
</dbReference>
<proteinExistence type="predicted"/>
<dbReference type="OrthoDB" id="9814202at2"/>
<feature type="transmembrane region" description="Helical" evidence="2">
    <location>
        <begin position="20"/>
        <end position="41"/>
    </location>
</feature>
<feature type="domain" description="GGDEF" evidence="6">
    <location>
        <begin position="463"/>
        <end position="595"/>
    </location>
</feature>
<evidence type="ECO:0000313" key="7">
    <source>
        <dbReference type="EMBL" id="PTM91485.1"/>
    </source>
</evidence>
<dbReference type="InterPro" id="IPR000700">
    <property type="entry name" value="PAS-assoc_C"/>
</dbReference>
<dbReference type="InterPro" id="IPR007892">
    <property type="entry name" value="CHASE4"/>
</dbReference>
<organism evidence="7 8">
    <name type="scientific">Mycoplana dimorpha</name>
    <dbReference type="NCBI Taxonomy" id="28320"/>
    <lineage>
        <taxon>Bacteria</taxon>
        <taxon>Pseudomonadati</taxon>
        <taxon>Pseudomonadota</taxon>
        <taxon>Alphaproteobacteria</taxon>
        <taxon>Hyphomicrobiales</taxon>
        <taxon>Rhizobiaceae</taxon>
        <taxon>Mycoplana</taxon>
    </lineage>
</organism>
<dbReference type="SUPFAM" id="SSF55785">
    <property type="entry name" value="PYP-like sensor domain (PAS domain)"/>
    <property type="match status" value="1"/>
</dbReference>
<dbReference type="InterPro" id="IPR029787">
    <property type="entry name" value="Nucleotide_cyclase"/>
</dbReference>
<dbReference type="InterPro" id="IPR035919">
    <property type="entry name" value="EAL_sf"/>
</dbReference>
<gene>
    <name evidence="7" type="ORF">C7449_10989</name>
</gene>
<dbReference type="InterPro" id="IPR000014">
    <property type="entry name" value="PAS"/>
</dbReference>
<sequence length="866" mass="94814">MVAIGSKAASFSGETFTRRVVMPMAGMVILAILLVLGFAIVSADGQNRLEVESSTALAETALAVKKREIARNLEDYAVWEDVFKNLHQSLDFAWASTNGNVGANLYEGLGYDMAFVVRPDGQTVYSVLEGVPQSADAYSIIPAGLASLVKAGSTGEPAVGFLRSDQEVLLVAAAAILPPTIDASTIAPGERSSLIFAKALDKSFVQRISSDYLLDQLTVVENEDQAGGALLPLLDPSGEVLSYITWTPATPGYELLKWLLPPLASAMVFLGMFAYQVIRKVRRTTEDLEESARTVEIYAQTLEESEARFRDVAEASSDWIWECDGEMRLVYLSTRFSEVTGIAAANVLGKKLEQFFMKDNDTEGWERLHESAQDHVAFRDVRCSYHDAEGRIRICRLASRPIVSSEGEFSGFRGTATDISEEVEAHARANHLALHDVLTELPNRLLFRERLIYAMSDNRRKHADLAVLCLDLDHFKEVNDTLGHGAGDILLRQFAARLQSCVRPGDTVARLGGDEFAIIQSSSHQPADAGALGRRIIDIVKQPFHVEGHDLHVGVSIGVAFPDHADDPDKLLKNADIALYRAKQAGRGAVRHFEPQMDLELQERKALEYDLRQALLKNELELHYQPLIDLESQSVTAVEALLRWRHPSRGLVPPGDFIPLAEETGLIIAIGEWVLRTACQQALVWPGLSVAVNLSPVQFRHRELADTVSQVLQETGLEPGRLELEITESVLINDTEAALEILSALKSIGVQIAMDDFGTGYSSLGYLNSFPFDKIKIDKSFVTTLEDKAKSLAIVRSVIGLSESLSMATTAEGVETAEQAMLLQGEGCKQVQGYFFGRPVPALDMTAFLGNWKGFTLPTSAATDAA</sequence>
<dbReference type="GO" id="GO:0071732">
    <property type="term" value="P:cellular response to nitric oxide"/>
    <property type="evidence" value="ECO:0007669"/>
    <property type="project" value="UniProtKB-ARBA"/>
</dbReference>
<keyword evidence="2" id="KW-0472">Membrane</keyword>
<comment type="caution">
    <text evidence="7">The sequence shown here is derived from an EMBL/GenBank/DDBJ whole genome shotgun (WGS) entry which is preliminary data.</text>
</comment>
<reference evidence="7 8" key="1">
    <citation type="submission" date="2018-04" db="EMBL/GenBank/DDBJ databases">
        <title>Genomic Encyclopedia of Type Strains, Phase IV (KMG-IV): sequencing the most valuable type-strain genomes for metagenomic binning, comparative biology and taxonomic classification.</title>
        <authorList>
            <person name="Goeker M."/>
        </authorList>
    </citation>
    <scope>NUCLEOTIDE SEQUENCE [LARGE SCALE GENOMIC DNA]</scope>
    <source>
        <strain evidence="7 8">DSM 7138</strain>
    </source>
</reference>
<dbReference type="CDD" id="cd01949">
    <property type="entry name" value="GGDEF"/>
    <property type="match status" value="1"/>
</dbReference>
<dbReference type="Pfam" id="PF00563">
    <property type="entry name" value="EAL"/>
    <property type="match status" value="1"/>
</dbReference>
<dbReference type="Gene3D" id="3.30.450.20">
    <property type="entry name" value="PAS domain"/>
    <property type="match status" value="1"/>
</dbReference>
<dbReference type="Pfam" id="PF05228">
    <property type="entry name" value="CHASE4"/>
    <property type="match status" value="1"/>
</dbReference>
<evidence type="ECO:0000259" key="4">
    <source>
        <dbReference type="PROSITE" id="PS50113"/>
    </source>
</evidence>
<dbReference type="Gene3D" id="3.30.70.270">
    <property type="match status" value="1"/>
</dbReference>
<dbReference type="SMART" id="SM00267">
    <property type="entry name" value="GGDEF"/>
    <property type="match status" value="1"/>
</dbReference>
<dbReference type="GO" id="GO:0071111">
    <property type="term" value="F:cyclic-guanylate-specific phosphodiesterase activity"/>
    <property type="evidence" value="ECO:0007669"/>
    <property type="project" value="UniProtKB-EC"/>
</dbReference>
<dbReference type="SUPFAM" id="SSF141868">
    <property type="entry name" value="EAL domain-like"/>
    <property type="match status" value="1"/>
</dbReference>
<protein>
    <submittedName>
        <fullName evidence="7">PAS domain S-box-containing protein/diguanylate cyclase (GGDEF)-like protein</fullName>
    </submittedName>
</protein>
<evidence type="ECO:0000259" key="3">
    <source>
        <dbReference type="PROSITE" id="PS50112"/>
    </source>
</evidence>
<dbReference type="EMBL" id="PZZZ01000009">
    <property type="protein sequence ID" value="PTM91485.1"/>
    <property type="molecule type" value="Genomic_DNA"/>
</dbReference>
<feature type="domain" description="PAC" evidence="4">
    <location>
        <begin position="379"/>
        <end position="431"/>
    </location>
</feature>
<comment type="catalytic activity">
    <reaction evidence="1">
        <text>3',3'-c-di-GMP + H2O = 5'-phosphoguanylyl(3'-&gt;5')guanosine + H(+)</text>
        <dbReference type="Rhea" id="RHEA:24902"/>
        <dbReference type="ChEBI" id="CHEBI:15377"/>
        <dbReference type="ChEBI" id="CHEBI:15378"/>
        <dbReference type="ChEBI" id="CHEBI:58754"/>
        <dbReference type="ChEBI" id="CHEBI:58805"/>
        <dbReference type="EC" id="3.1.4.52"/>
    </reaction>
    <physiologicalReaction direction="left-to-right" evidence="1">
        <dbReference type="Rhea" id="RHEA:24903"/>
    </physiologicalReaction>
</comment>
<dbReference type="AlphaFoldDB" id="A0A2T5AXN7"/>
<evidence type="ECO:0000313" key="8">
    <source>
        <dbReference type="Proteomes" id="UP000241247"/>
    </source>
</evidence>
<dbReference type="InterPro" id="IPR052155">
    <property type="entry name" value="Biofilm_reg_signaling"/>
</dbReference>